<comment type="caution">
    <text evidence="1">The sequence shown here is derived from an EMBL/GenBank/DDBJ whole genome shotgun (WGS) entry which is preliminary data.</text>
</comment>
<dbReference type="Proteomes" id="UP000598996">
    <property type="component" value="Unassembled WGS sequence"/>
</dbReference>
<gene>
    <name evidence="1" type="ORF">JKJ07_08205</name>
</gene>
<dbReference type="RefSeq" id="WP_202990616.1">
    <property type="nucleotide sequence ID" value="NZ_JAENHO010000002.1"/>
</dbReference>
<evidence type="ECO:0000313" key="2">
    <source>
        <dbReference type="Proteomes" id="UP000598996"/>
    </source>
</evidence>
<reference evidence="1 2" key="1">
    <citation type="submission" date="2021-01" db="EMBL/GenBank/DDBJ databases">
        <title>Actinoplanes sp. nov. LDG1-01 isolated from lichen.</title>
        <authorList>
            <person name="Saeng-In P."/>
            <person name="Phongsopitanun W."/>
            <person name="Kanchanasin P."/>
            <person name="Yuki M."/>
            <person name="Kudo T."/>
            <person name="Ohkuma M."/>
            <person name="Tanasupawat S."/>
        </authorList>
    </citation>
    <scope>NUCLEOTIDE SEQUENCE [LARGE SCALE GENOMIC DNA]</scope>
    <source>
        <strain evidence="1 2">LDG1-01</strain>
    </source>
</reference>
<accession>A0ABS1VHV2</accession>
<keyword evidence="2" id="KW-1185">Reference proteome</keyword>
<dbReference type="EMBL" id="JAENHO010000002">
    <property type="protein sequence ID" value="MBL7254291.1"/>
    <property type="molecule type" value="Genomic_DNA"/>
</dbReference>
<sequence>MTTAPSPADLLGGAREAERLWAGLHGLVSLRLHKPHTPWQSDVEAEAARLAATTS</sequence>
<evidence type="ECO:0000313" key="1">
    <source>
        <dbReference type="EMBL" id="MBL7254291.1"/>
    </source>
</evidence>
<protein>
    <submittedName>
        <fullName evidence="1">Uncharacterized protein</fullName>
    </submittedName>
</protein>
<organism evidence="1 2">
    <name type="scientific">Paractinoplanes lichenicola</name>
    <dbReference type="NCBI Taxonomy" id="2802976"/>
    <lineage>
        <taxon>Bacteria</taxon>
        <taxon>Bacillati</taxon>
        <taxon>Actinomycetota</taxon>
        <taxon>Actinomycetes</taxon>
        <taxon>Micromonosporales</taxon>
        <taxon>Micromonosporaceae</taxon>
        <taxon>Paractinoplanes</taxon>
    </lineage>
</organism>
<proteinExistence type="predicted"/>
<name>A0ABS1VHV2_9ACTN</name>